<feature type="coiled-coil region" evidence="1">
    <location>
        <begin position="93"/>
        <end position="127"/>
    </location>
</feature>
<keyword evidence="3" id="KW-1185">Reference proteome</keyword>
<dbReference type="InterPro" id="IPR007139">
    <property type="entry name" value="DUF349"/>
</dbReference>
<dbReference type="AlphaFoldDB" id="A0A4V2JSK3"/>
<dbReference type="OrthoDB" id="5422202at2"/>
<protein>
    <submittedName>
        <fullName evidence="2">DUF349 domain-containing protein</fullName>
    </submittedName>
</protein>
<dbReference type="Proteomes" id="UP000292373">
    <property type="component" value="Unassembled WGS sequence"/>
</dbReference>
<evidence type="ECO:0000313" key="2">
    <source>
        <dbReference type="EMBL" id="TBT85464.1"/>
    </source>
</evidence>
<organism evidence="2 3">
    <name type="scientific">Propioniciclava sinopodophylli</name>
    <dbReference type="NCBI Taxonomy" id="1837344"/>
    <lineage>
        <taxon>Bacteria</taxon>
        <taxon>Bacillati</taxon>
        <taxon>Actinomycetota</taxon>
        <taxon>Actinomycetes</taxon>
        <taxon>Propionibacteriales</taxon>
        <taxon>Propionibacteriaceae</taxon>
        <taxon>Propioniciclava</taxon>
    </lineage>
</organism>
<evidence type="ECO:0000313" key="3">
    <source>
        <dbReference type="Proteomes" id="UP000292373"/>
    </source>
</evidence>
<dbReference type="Pfam" id="PF03993">
    <property type="entry name" value="DUF349"/>
    <property type="match status" value="3"/>
</dbReference>
<reference evidence="2 3" key="1">
    <citation type="submission" date="2019-01" db="EMBL/GenBank/DDBJ databases">
        <title>Lactibacter flavus gen. nov., sp. nov., a novel bacterium of the family Propionibacteriaceae isolated from raw milk and dairy products.</title>
        <authorList>
            <person name="Huptas C."/>
            <person name="Wenning M."/>
            <person name="Breitenwieser F."/>
            <person name="Doll E."/>
            <person name="Von Neubeck M."/>
            <person name="Busse H.-J."/>
            <person name="Scherer S."/>
        </authorList>
    </citation>
    <scope>NUCLEOTIDE SEQUENCE [LARGE SCALE GENOMIC DNA]</scope>
    <source>
        <strain evidence="2 3">KCTC 33808</strain>
    </source>
</reference>
<proteinExistence type="predicted"/>
<gene>
    <name evidence="2" type="ORF">ET989_06895</name>
</gene>
<sequence>MTDSAGPASFGRVDPDGTVYVTTGEGERAVGQVPDVSPDEALAFFVRRYEALELEVALLEQRLNSGAVSPDDARHTIKNLRKSVSEANAVGDLAALETRLEALQPRLAEASEARKAERAKQHEATREAKEAMVGEAEALASGNDWRGGVNRFRQLLEEWKALPRIDRAIDDELWHRFSSARTTYTRRRKAQFSEQSAKWGGAKATKEQIIAEARELADSTDWGPTSGAFRDLMTRWKAAGSAAREDDNKLWAEFRGIQDQFFNARTAAQSAQDEEFSGNLIAKEELLTRAEAEILPVTDHAQARTQFRQFLAQYNELGKVPRDAMRGLDNRVRAIEQAVRKAEEDEWKRTDPEARRRAEETVAMLGAEIAKLAAKVEKAEARGDKQAAKKAQDSIATYQTWLDQAKATLADFTR</sequence>
<name>A0A4V2JSK3_9ACTN</name>
<evidence type="ECO:0000256" key="1">
    <source>
        <dbReference type="SAM" id="Coils"/>
    </source>
</evidence>
<keyword evidence="1" id="KW-0175">Coiled coil</keyword>
<accession>A0A4V2JSK3</accession>
<comment type="caution">
    <text evidence="2">The sequence shown here is derived from an EMBL/GenBank/DDBJ whole genome shotgun (WGS) entry which is preliminary data.</text>
</comment>
<dbReference type="RefSeq" id="WP_131167805.1">
    <property type="nucleotide sequence ID" value="NZ_SDMQ01000005.1"/>
</dbReference>
<dbReference type="EMBL" id="SDMQ01000005">
    <property type="protein sequence ID" value="TBT85464.1"/>
    <property type="molecule type" value="Genomic_DNA"/>
</dbReference>
<feature type="coiled-coil region" evidence="1">
    <location>
        <begin position="325"/>
        <end position="382"/>
    </location>
</feature>